<accession>A0A543NEM7</accession>
<evidence type="ECO:0000313" key="9">
    <source>
        <dbReference type="Proteomes" id="UP000317422"/>
    </source>
</evidence>
<dbReference type="PROSITE" id="PS00606">
    <property type="entry name" value="KS3_1"/>
    <property type="match status" value="1"/>
</dbReference>
<dbReference type="Gene3D" id="3.30.70.3290">
    <property type="match status" value="1"/>
</dbReference>
<dbReference type="GO" id="GO:0005886">
    <property type="term" value="C:plasma membrane"/>
    <property type="evidence" value="ECO:0007669"/>
    <property type="project" value="TreeGrafter"/>
</dbReference>
<dbReference type="Gene3D" id="1.10.1200.10">
    <property type="entry name" value="ACP-like"/>
    <property type="match status" value="1"/>
</dbReference>
<evidence type="ECO:0000256" key="1">
    <source>
        <dbReference type="ARBA" id="ARBA00001957"/>
    </source>
</evidence>
<dbReference type="InterPro" id="IPR014031">
    <property type="entry name" value="Ketoacyl_synth_C"/>
</dbReference>
<comment type="cofactor">
    <cofactor evidence="1">
        <name>pantetheine 4'-phosphate</name>
        <dbReference type="ChEBI" id="CHEBI:47942"/>
    </cofactor>
</comment>
<dbReference type="Gene3D" id="3.40.50.720">
    <property type="entry name" value="NAD(P)-binding Rossmann-like Domain"/>
    <property type="match status" value="1"/>
</dbReference>
<feature type="region of interest" description="Disordered" evidence="5">
    <location>
        <begin position="1355"/>
        <end position="1400"/>
    </location>
</feature>
<dbReference type="SUPFAM" id="SSF55048">
    <property type="entry name" value="Probable ACP-binding domain of malonyl-CoA ACP transacylase"/>
    <property type="match status" value="1"/>
</dbReference>
<dbReference type="RefSeq" id="WP_141921565.1">
    <property type="nucleotide sequence ID" value="NZ_VFQC01000001.1"/>
</dbReference>
<dbReference type="FunFam" id="1.10.1200.10:FF:000005">
    <property type="entry name" value="Nonribosomal peptide synthetase 1"/>
    <property type="match status" value="1"/>
</dbReference>
<feature type="domain" description="Carrier" evidence="6">
    <location>
        <begin position="1395"/>
        <end position="1470"/>
    </location>
</feature>
<dbReference type="PROSITE" id="PS50075">
    <property type="entry name" value="CARRIER"/>
    <property type="match status" value="1"/>
</dbReference>
<dbReference type="InterPro" id="IPR057326">
    <property type="entry name" value="KR_dom"/>
</dbReference>
<dbReference type="PROSITE" id="PS52004">
    <property type="entry name" value="KS3_2"/>
    <property type="match status" value="1"/>
</dbReference>
<dbReference type="SMART" id="SM00822">
    <property type="entry name" value="PKS_KR"/>
    <property type="match status" value="1"/>
</dbReference>
<evidence type="ECO:0000256" key="4">
    <source>
        <dbReference type="ARBA" id="ARBA00022679"/>
    </source>
</evidence>
<dbReference type="InterPro" id="IPR001227">
    <property type="entry name" value="Ac_transferase_dom_sf"/>
</dbReference>
<dbReference type="GO" id="GO:0004312">
    <property type="term" value="F:fatty acid synthase activity"/>
    <property type="evidence" value="ECO:0007669"/>
    <property type="project" value="TreeGrafter"/>
</dbReference>
<evidence type="ECO:0000256" key="2">
    <source>
        <dbReference type="ARBA" id="ARBA00022450"/>
    </source>
</evidence>
<dbReference type="SMART" id="SM00825">
    <property type="entry name" value="PKS_KS"/>
    <property type="match status" value="1"/>
</dbReference>
<dbReference type="InterPro" id="IPR036291">
    <property type="entry name" value="NAD(P)-bd_dom_sf"/>
</dbReference>
<keyword evidence="9" id="KW-1185">Reference proteome</keyword>
<dbReference type="InterPro" id="IPR016035">
    <property type="entry name" value="Acyl_Trfase/lysoPLipase"/>
</dbReference>
<evidence type="ECO:0000313" key="8">
    <source>
        <dbReference type="EMBL" id="TQN30293.1"/>
    </source>
</evidence>
<dbReference type="SUPFAM" id="SSF51735">
    <property type="entry name" value="NAD(P)-binding Rossmann-fold domains"/>
    <property type="match status" value="2"/>
</dbReference>
<dbReference type="InterPro" id="IPR050091">
    <property type="entry name" value="PKS_NRPS_Biosynth_Enz"/>
</dbReference>
<dbReference type="Gene3D" id="3.30.70.250">
    <property type="entry name" value="Malonyl-CoA ACP transacylase, ACP-binding"/>
    <property type="match status" value="1"/>
</dbReference>
<feature type="region of interest" description="Disordered" evidence="5">
    <location>
        <begin position="873"/>
        <end position="894"/>
    </location>
</feature>
<dbReference type="CDD" id="cd00833">
    <property type="entry name" value="PKS"/>
    <property type="match status" value="1"/>
</dbReference>
<dbReference type="InterPro" id="IPR018201">
    <property type="entry name" value="Ketoacyl_synth_AS"/>
</dbReference>
<dbReference type="Pfam" id="PF00109">
    <property type="entry name" value="ketoacyl-synt"/>
    <property type="match status" value="1"/>
</dbReference>
<dbReference type="InterPro" id="IPR016039">
    <property type="entry name" value="Thiolase-like"/>
</dbReference>
<dbReference type="GO" id="GO:0031177">
    <property type="term" value="F:phosphopantetheine binding"/>
    <property type="evidence" value="ECO:0007669"/>
    <property type="project" value="InterPro"/>
</dbReference>
<feature type="domain" description="Ketosynthase family 3 (KS3)" evidence="7">
    <location>
        <begin position="6"/>
        <end position="429"/>
    </location>
</feature>
<dbReference type="GO" id="GO:0071770">
    <property type="term" value="P:DIM/DIP cell wall layer assembly"/>
    <property type="evidence" value="ECO:0007669"/>
    <property type="project" value="TreeGrafter"/>
</dbReference>
<dbReference type="InterPro" id="IPR009081">
    <property type="entry name" value="PP-bd_ACP"/>
</dbReference>
<dbReference type="GO" id="GO:0004315">
    <property type="term" value="F:3-oxoacyl-[acyl-carrier-protein] synthase activity"/>
    <property type="evidence" value="ECO:0007669"/>
    <property type="project" value="InterPro"/>
</dbReference>
<dbReference type="InterPro" id="IPR013968">
    <property type="entry name" value="PKS_KR"/>
</dbReference>
<dbReference type="InterPro" id="IPR036736">
    <property type="entry name" value="ACP-like_sf"/>
</dbReference>
<evidence type="ECO:0000259" key="7">
    <source>
        <dbReference type="PROSITE" id="PS52004"/>
    </source>
</evidence>
<dbReference type="InterPro" id="IPR020841">
    <property type="entry name" value="PKS_Beta-ketoAc_synthase_dom"/>
</dbReference>
<dbReference type="Pfam" id="PF08659">
    <property type="entry name" value="KR"/>
    <property type="match status" value="1"/>
</dbReference>
<organism evidence="8 9">
    <name type="scientific">Haloactinospora alba</name>
    <dbReference type="NCBI Taxonomy" id="405555"/>
    <lineage>
        <taxon>Bacteria</taxon>
        <taxon>Bacillati</taxon>
        <taxon>Actinomycetota</taxon>
        <taxon>Actinomycetes</taxon>
        <taxon>Streptosporangiales</taxon>
        <taxon>Nocardiopsidaceae</taxon>
        <taxon>Haloactinospora</taxon>
    </lineage>
</organism>
<dbReference type="InterPro" id="IPR020806">
    <property type="entry name" value="PKS_PP-bd"/>
</dbReference>
<dbReference type="PANTHER" id="PTHR43775">
    <property type="entry name" value="FATTY ACID SYNTHASE"/>
    <property type="match status" value="1"/>
</dbReference>
<keyword evidence="4 8" id="KW-0808">Transferase</keyword>
<dbReference type="Pfam" id="PF00698">
    <property type="entry name" value="Acyl_transf_1"/>
    <property type="match status" value="1"/>
</dbReference>
<dbReference type="SUPFAM" id="SSF52151">
    <property type="entry name" value="FabD/lysophospholipase-like"/>
    <property type="match status" value="1"/>
</dbReference>
<evidence type="ECO:0000259" key="6">
    <source>
        <dbReference type="PROSITE" id="PS50075"/>
    </source>
</evidence>
<dbReference type="GO" id="GO:0006633">
    <property type="term" value="P:fatty acid biosynthetic process"/>
    <property type="evidence" value="ECO:0007669"/>
    <property type="project" value="InterPro"/>
</dbReference>
<keyword evidence="3" id="KW-0597">Phosphoprotein</keyword>
<evidence type="ECO:0000256" key="3">
    <source>
        <dbReference type="ARBA" id="ARBA00022553"/>
    </source>
</evidence>
<dbReference type="SMART" id="SM00823">
    <property type="entry name" value="PKS_PP"/>
    <property type="match status" value="1"/>
</dbReference>
<dbReference type="Pfam" id="PF22621">
    <property type="entry name" value="CurL-like_PKS_C"/>
    <property type="match status" value="1"/>
</dbReference>
<dbReference type="Pfam" id="PF02801">
    <property type="entry name" value="Ketoacyl-synt_C"/>
    <property type="match status" value="1"/>
</dbReference>
<dbReference type="Gene3D" id="3.40.47.10">
    <property type="match status" value="1"/>
</dbReference>
<comment type="caution">
    <text evidence="8">The sequence shown here is derived from an EMBL/GenBank/DDBJ whole genome shotgun (WGS) entry which is preliminary data.</text>
</comment>
<dbReference type="Gene3D" id="3.40.366.10">
    <property type="entry name" value="Malonyl-Coenzyme A Acyl Carrier Protein, domain 2"/>
    <property type="match status" value="1"/>
</dbReference>
<protein>
    <submittedName>
        <fullName evidence="8">Acyl transferase domain-containing protein</fullName>
    </submittedName>
</protein>
<gene>
    <name evidence="8" type="ORF">FHX37_0164</name>
</gene>
<dbReference type="Pfam" id="PF00550">
    <property type="entry name" value="PP-binding"/>
    <property type="match status" value="1"/>
</dbReference>
<feature type="compositionally biased region" description="Low complexity" evidence="5">
    <location>
        <begin position="1378"/>
        <end position="1388"/>
    </location>
</feature>
<dbReference type="SUPFAM" id="SSF53901">
    <property type="entry name" value="Thiolase-like"/>
    <property type="match status" value="1"/>
</dbReference>
<dbReference type="EMBL" id="VFQC01000001">
    <property type="protein sequence ID" value="TQN30293.1"/>
    <property type="molecule type" value="Genomic_DNA"/>
</dbReference>
<reference evidence="8 9" key="1">
    <citation type="submission" date="2019-06" db="EMBL/GenBank/DDBJ databases">
        <title>Sequencing the genomes of 1000 actinobacteria strains.</title>
        <authorList>
            <person name="Klenk H.-P."/>
        </authorList>
    </citation>
    <scope>NUCLEOTIDE SEQUENCE [LARGE SCALE GENOMIC DNA]</scope>
    <source>
        <strain evidence="8 9">DSM 45015</strain>
    </source>
</reference>
<proteinExistence type="predicted"/>
<dbReference type="GO" id="GO:0005737">
    <property type="term" value="C:cytoplasm"/>
    <property type="evidence" value="ECO:0007669"/>
    <property type="project" value="TreeGrafter"/>
</dbReference>
<keyword evidence="2" id="KW-0596">Phosphopantetheine</keyword>
<dbReference type="InterPro" id="IPR014043">
    <property type="entry name" value="Acyl_transferase_dom"/>
</dbReference>
<dbReference type="SUPFAM" id="SSF47336">
    <property type="entry name" value="ACP-like"/>
    <property type="match status" value="1"/>
</dbReference>
<dbReference type="InterPro" id="IPR016036">
    <property type="entry name" value="Malonyl_transacylase_ACP-bd"/>
</dbReference>
<dbReference type="SMART" id="SM00827">
    <property type="entry name" value="PKS_AT"/>
    <property type="match status" value="1"/>
</dbReference>
<evidence type="ECO:0000256" key="5">
    <source>
        <dbReference type="SAM" id="MobiDB-lite"/>
    </source>
</evidence>
<feature type="compositionally biased region" description="Low complexity" evidence="5">
    <location>
        <begin position="880"/>
        <end position="894"/>
    </location>
</feature>
<name>A0A543NEM7_9ACTN</name>
<sequence>MTNEDSLELAIVGIACRYPGAPDVESYWNVISEGREALSRFTPEELTAAGTDPDRMRHPGFVPAGGVLPSGEYFDSGFFGYSARDAATMDPQQRIFLESAWHALEDAGHAPDAFDGAIGVYAGQSIGTHRDRDLGSFLGTADQLLLSADDKDFLSTRVAHKLGLTGPALTVQTACSTSLVAVHTAGQALLHHDCDMALAGGVSWSPLRRHGYLREAGDVWSADGRMRPFDADASGYVPADGLGIVVLRRLADALDDGDRVYAVVKGSAVNNDGSDKISFYAPSAAGQQQAVTTALATADTPPETIGYVESHGTATALGDLVEFSALSESYRTRQPHTGHRGLGSVKANIGHTDAAAGVAGVIKTALMLHHRFVPACPTFSTPHPDLDAGSSPFTLDLTAGPWQQGPHPRRAAVNSSGIGGTNAHLVLEEAPPRPEPTPGWPWQLVCLSARDQDALSRSQREFASACAKRPDTDLADIAATLSSGRASLPERACGVFRDTGQAARTSEHPSGSWWYRGESSLPAPEQTVVMFPGAGPQYRGMARDLYARTRVFGECVDECLAALPEGLRDSVREAVLADDTTVNGPLEEPTVAMPALFITEVATFRLLRSLDLAPTALLGHSFGEYAAAHVAGVFTLADALSVLVRRAELLATHAPGAMVSVAASPEKVQEFLDDDTSVAAVNGPELCVVSGVARAVDALADRLERYGTECRRLPVSLAAHSPLVDAALPEFRALLETVPLRRPDVPVVSNLSGRTVTDEIARPEYWVAHMREPVRFRDGLEHIFSWRSTALVEAGPGSTLADLARAQRTDPAHRVVATGRARGDSRTDDAVFLEAVGRLWSERAGITPSRLFEGQRRRRTPVLRYGFTPEYHPCRGGAGQSPASGPAPSPAGETSPTGLYGVSWGRVVAPRRATAVRADRFRWVLFSDGSSTARQVGDTLRKHGAAHTVVIGDGAFRWFSDERVGIDGASPEHHAAVLDRARESGLPLRVIDFRAAQDDPALRGLRGIAHGLGQDATADGLCVVTRGAHNVTGAERLSPHAAGAAAAARTLTAELGVVTRHVDLDPHPCGPASTEAACTAVLRAFDLPSREDPVVLRGGHRWQRRFLPVSAQADTEPAVRTGGVYVVTGGLGGVGAHLAEHLARGYGARLVLVSRSAEDDESSSARGHGTAWYHRLGTDVLVRRGDVCDADRMTAVLREAVQRLGRVDGVVHAAGTPSGGLVQFLGDADVHAGLRAKRDGAHAITSALLRAEVRPDFVVHFSSLAAFAGAPGLACYSAGNAYLDAYAAQLSRESGTRTLSVNWDRWRGVGMAEGMEQRHREVTGESLTGGMRPTDALRAFDAALADAAAEQVVASAEHPDRLVHPATDGSAPEEAEPPSRTAAPDTATPSPPESSSREGTEQCLLRVWEDVLGVSGIEVHDSFFDLGGHSLTALQVTRQCRDRFGIELTARTLFTEPTIAGLARVLSTGGTA</sequence>
<dbReference type="OrthoDB" id="4537517at2"/>
<dbReference type="PANTHER" id="PTHR43775:SF37">
    <property type="entry name" value="SI:DKEY-61P9.11"/>
    <property type="match status" value="1"/>
</dbReference>
<dbReference type="Proteomes" id="UP000317422">
    <property type="component" value="Unassembled WGS sequence"/>
</dbReference>
<dbReference type="InterPro" id="IPR014030">
    <property type="entry name" value="Ketoacyl_synth_N"/>
</dbReference>